<evidence type="ECO:0000313" key="9">
    <source>
        <dbReference type="Proteomes" id="UP000642993"/>
    </source>
</evidence>
<comment type="subcellular location">
    <subcellularLocation>
        <location evidence="1">Cell membrane</location>
        <topology evidence="1">Multi-pass membrane protein</topology>
    </subcellularLocation>
</comment>
<keyword evidence="9" id="KW-1185">Reference proteome</keyword>
<dbReference type="GO" id="GO:0005886">
    <property type="term" value="C:plasma membrane"/>
    <property type="evidence" value="ECO:0007669"/>
    <property type="project" value="UniProtKB-SubCell"/>
</dbReference>
<dbReference type="AlphaFoldDB" id="A0A927JCB7"/>
<dbReference type="EMBL" id="JACYWE010000003">
    <property type="protein sequence ID" value="MBD8506027.1"/>
    <property type="molecule type" value="Genomic_DNA"/>
</dbReference>
<gene>
    <name evidence="8" type="ORF">HT102_05965</name>
</gene>
<reference evidence="8" key="1">
    <citation type="submission" date="2020-09" db="EMBL/GenBank/DDBJ databases">
        <title>Hoyosella lacisalsi sp. nov., a halotolerant actinobacterium isolated from soil of Lake Gudzhirganskoe.</title>
        <authorList>
            <person name="Yang Q."/>
            <person name="Guo P.Y."/>
            <person name="Liu S.W."/>
            <person name="Li F.N."/>
            <person name="Sun C.H."/>
        </authorList>
    </citation>
    <scope>NUCLEOTIDE SEQUENCE</scope>
    <source>
        <strain evidence="8">G463</strain>
    </source>
</reference>
<evidence type="ECO:0000256" key="5">
    <source>
        <dbReference type="ARBA" id="ARBA00023136"/>
    </source>
</evidence>
<keyword evidence="2" id="KW-1003">Cell membrane</keyword>
<dbReference type="RefSeq" id="WP_192038512.1">
    <property type="nucleotide sequence ID" value="NZ_JACYWE010000003.1"/>
</dbReference>
<evidence type="ECO:0000313" key="8">
    <source>
        <dbReference type="EMBL" id="MBD8506027.1"/>
    </source>
</evidence>
<evidence type="ECO:0000259" key="7">
    <source>
        <dbReference type="Pfam" id="PF13396"/>
    </source>
</evidence>
<evidence type="ECO:0000256" key="1">
    <source>
        <dbReference type="ARBA" id="ARBA00004651"/>
    </source>
</evidence>
<evidence type="ECO:0000256" key="3">
    <source>
        <dbReference type="ARBA" id="ARBA00022692"/>
    </source>
</evidence>
<sequence length="83" mass="8734">MTTTLILAQATQVDSGDAVSIGLVILLAVVAIAALVLFIAALVSVLSSTVLSGVGKIVWILLIFVFPLLGPLLWFFLGRNVRI</sequence>
<comment type="caution">
    <text evidence="8">The sequence shown here is derived from an EMBL/GenBank/DDBJ whole genome shotgun (WGS) entry which is preliminary data.</text>
</comment>
<accession>A0A927JCB7</accession>
<feature type="domain" description="Cardiolipin synthase N-terminal" evidence="7">
    <location>
        <begin position="36"/>
        <end position="79"/>
    </location>
</feature>
<evidence type="ECO:0000256" key="6">
    <source>
        <dbReference type="SAM" id="Phobius"/>
    </source>
</evidence>
<feature type="transmembrane region" description="Helical" evidence="6">
    <location>
        <begin position="21"/>
        <end position="45"/>
    </location>
</feature>
<protein>
    <submittedName>
        <fullName evidence="8">PLDc N-terminal domain-containing protein</fullName>
    </submittedName>
</protein>
<proteinExistence type="predicted"/>
<feature type="transmembrane region" description="Helical" evidence="6">
    <location>
        <begin position="57"/>
        <end position="77"/>
    </location>
</feature>
<evidence type="ECO:0000256" key="2">
    <source>
        <dbReference type="ARBA" id="ARBA00022475"/>
    </source>
</evidence>
<organism evidence="8 9">
    <name type="scientific">Lolliginicoccus lacisalsi</name>
    <dbReference type="NCBI Taxonomy" id="2742202"/>
    <lineage>
        <taxon>Bacteria</taxon>
        <taxon>Bacillati</taxon>
        <taxon>Actinomycetota</taxon>
        <taxon>Actinomycetes</taxon>
        <taxon>Mycobacteriales</taxon>
        <taxon>Hoyosellaceae</taxon>
        <taxon>Lolliginicoccus</taxon>
    </lineage>
</organism>
<keyword evidence="5 6" id="KW-0472">Membrane</keyword>
<keyword evidence="4 6" id="KW-1133">Transmembrane helix</keyword>
<dbReference type="InterPro" id="IPR027379">
    <property type="entry name" value="CLS_N"/>
</dbReference>
<keyword evidence="3 6" id="KW-0812">Transmembrane</keyword>
<dbReference type="Proteomes" id="UP000642993">
    <property type="component" value="Unassembled WGS sequence"/>
</dbReference>
<dbReference type="Pfam" id="PF13396">
    <property type="entry name" value="PLDc_N"/>
    <property type="match status" value="1"/>
</dbReference>
<name>A0A927JCB7_9ACTN</name>
<evidence type="ECO:0000256" key="4">
    <source>
        <dbReference type="ARBA" id="ARBA00022989"/>
    </source>
</evidence>